<sequence length="100" mass="11388">MGRLLLERQTISSAVAAKKDAKAKSEQVPSTPSNIKRLQVNKWFNSPTDNLFSPCSKKLFNKKIVHPVHLLDEMKNCDQPNFDVENIESFDNDNDENISQ</sequence>
<dbReference type="VEuPathDB" id="VectorBase:SSCA006426"/>
<organism evidence="1 2">
    <name type="scientific">Sarcoptes scabiei</name>
    <name type="common">Itch mite</name>
    <name type="synonym">Acarus scabiei</name>
    <dbReference type="NCBI Taxonomy" id="52283"/>
    <lineage>
        <taxon>Eukaryota</taxon>
        <taxon>Metazoa</taxon>
        <taxon>Ecdysozoa</taxon>
        <taxon>Arthropoda</taxon>
        <taxon>Chelicerata</taxon>
        <taxon>Arachnida</taxon>
        <taxon>Acari</taxon>
        <taxon>Acariformes</taxon>
        <taxon>Sarcoptiformes</taxon>
        <taxon>Astigmata</taxon>
        <taxon>Psoroptidia</taxon>
        <taxon>Sarcoptoidea</taxon>
        <taxon>Sarcoptidae</taxon>
        <taxon>Sarcoptinae</taxon>
        <taxon>Sarcoptes</taxon>
    </lineage>
</organism>
<proteinExistence type="predicted"/>
<dbReference type="InterPro" id="IPR007727">
    <property type="entry name" value="Spo12"/>
</dbReference>
<dbReference type="Proteomes" id="UP000616769">
    <property type="component" value="Unassembled WGS sequence"/>
</dbReference>
<dbReference type="Pfam" id="PF05032">
    <property type="entry name" value="Spo12"/>
    <property type="match status" value="1"/>
</dbReference>
<name>A0A131ZTC8_SARSC</name>
<dbReference type="AlphaFoldDB" id="A0A131ZTC8"/>
<evidence type="ECO:0000313" key="2">
    <source>
        <dbReference type="Proteomes" id="UP000616769"/>
    </source>
</evidence>
<protein>
    <submittedName>
        <fullName evidence="1">Uncharacterized protein</fullName>
    </submittedName>
</protein>
<dbReference type="EMBL" id="JXLN01000711">
    <property type="protein sequence ID" value="KPL99659.1"/>
    <property type="molecule type" value="Genomic_DNA"/>
</dbReference>
<comment type="caution">
    <text evidence="1">The sequence shown here is derived from an EMBL/GenBank/DDBJ whole genome shotgun (WGS) entry which is preliminary data.</text>
</comment>
<gene>
    <name evidence="1" type="ORF">QR98_0004240</name>
</gene>
<evidence type="ECO:0000313" key="1">
    <source>
        <dbReference type="EMBL" id="KPL99659.1"/>
    </source>
</evidence>
<reference evidence="1 2" key="1">
    <citation type="journal article" date="2015" name="Parasit. Vectors">
        <title>Draft genome of the scabies mite.</title>
        <authorList>
            <person name="Rider S.D.Jr."/>
            <person name="Morgan M.S."/>
            <person name="Arlian L.G."/>
        </authorList>
    </citation>
    <scope>NUCLEOTIDE SEQUENCE [LARGE SCALE GENOMIC DNA]</scope>
    <source>
        <strain evidence="1">Arlian Lab</strain>
    </source>
</reference>
<accession>A0A131ZTC8</accession>
<dbReference type="OrthoDB" id="5822328at2759"/>